<feature type="signal peptide" evidence="7">
    <location>
        <begin position="1"/>
        <end position="29"/>
    </location>
</feature>
<reference evidence="9" key="1">
    <citation type="submission" date="2023-08" db="EMBL/GenBank/DDBJ databases">
        <title>Functional and genomic diversity of the sorghum phyllosphere microbiome.</title>
        <authorList>
            <person name="Shade A."/>
        </authorList>
    </citation>
    <scope>NUCLEOTIDE SEQUENCE</scope>
    <source>
        <strain evidence="9">SORGH_AS_0974</strain>
    </source>
</reference>
<dbReference type="Pfam" id="PF00497">
    <property type="entry name" value="SBP_bac_3"/>
    <property type="match status" value="1"/>
</dbReference>
<evidence type="ECO:0000259" key="8">
    <source>
        <dbReference type="SMART" id="SM00062"/>
    </source>
</evidence>
<dbReference type="PROSITE" id="PS01039">
    <property type="entry name" value="SBP_BACTERIAL_3"/>
    <property type="match status" value="1"/>
</dbReference>
<evidence type="ECO:0000256" key="3">
    <source>
        <dbReference type="ARBA" id="ARBA00022448"/>
    </source>
</evidence>
<sequence>MTIRRMAALAAALTTLVLAPLGLAPAALAQDAPKEIKIATEGAYAPWNFTTADGKLDGFEIDLANDLCARMKIKCTIIAQDWDGLIPSLTVGKFDVIMASMFITPKRLETIDFSHPYAVDPSGFAVAKDSDLGKLGGATEKFKLVDEASAKAAIEKLKPLLKGKVVGVQAATTNLEFLKKYFADTVEIREYKTTEQHDLDLAAGRVDALFAQQSALAATLAKPEFADYTLAGPGFVGGVFGLGSGAGLRKSDTKLKEMLNTAIDGAIADGTIKRLSEKWVKTDVTPVK</sequence>
<name>A0AAJ2BR50_9HYPH</name>
<protein>
    <submittedName>
        <fullName evidence="9">Octopine/nopaline transport system substrate-binding protein</fullName>
    </submittedName>
</protein>
<keyword evidence="4 7" id="KW-0732">Signal</keyword>
<dbReference type="SUPFAM" id="SSF53850">
    <property type="entry name" value="Periplasmic binding protein-like II"/>
    <property type="match status" value="1"/>
</dbReference>
<evidence type="ECO:0000256" key="2">
    <source>
        <dbReference type="ARBA" id="ARBA00010333"/>
    </source>
</evidence>
<proteinExistence type="inferred from homology"/>
<accession>A0AAJ2BR50</accession>
<evidence type="ECO:0000313" key="9">
    <source>
        <dbReference type="EMBL" id="MDR6104090.1"/>
    </source>
</evidence>
<feature type="domain" description="Solute-binding protein family 3/N-terminal" evidence="8">
    <location>
        <begin position="35"/>
        <end position="283"/>
    </location>
</feature>
<dbReference type="SMART" id="SM00062">
    <property type="entry name" value="PBPb"/>
    <property type="match status" value="1"/>
</dbReference>
<evidence type="ECO:0000256" key="7">
    <source>
        <dbReference type="SAM" id="SignalP"/>
    </source>
</evidence>
<dbReference type="AlphaFoldDB" id="A0AAJ2BR50"/>
<dbReference type="InterPro" id="IPR018313">
    <property type="entry name" value="SBP_3_CS"/>
</dbReference>
<dbReference type="InterPro" id="IPR001638">
    <property type="entry name" value="Solute-binding_3/MltF_N"/>
</dbReference>
<comment type="similarity">
    <text evidence="2 6">Belongs to the bacterial solute-binding protein 3 family.</text>
</comment>
<dbReference type="PANTHER" id="PTHR35936:SF17">
    <property type="entry name" value="ARGININE-BINDING EXTRACELLULAR PROTEIN ARTP"/>
    <property type="match status" value="1"/>
</dbReference>
<dbReference type="GO" id="GO:0030288">
    <property type="term" value="C:outer membrane-bounded periplasmic space"/>
    <property type="evidence" value="ECO:0007669"/>
    <property type="project" value="InterPro"/>
</dbReference>
<dbReference type="PANTHER" id="PTHR35936">
    <property type="entry name" value="MEMBRANE-BOUND LYTIC MUREIN TRANSGLYCOSYLASE F"/>
    <property type="match status" value="1"/>
</dbReference>
<feature type="chain" id="PRO_5042464795" evidence="7">
    <location>
        <begin position="30"/>
        <end position="288"/>
    </location>
</feature>
<evidence type="ECO:0000256" key="4">
    <source>
        <dbReference type="ARBA" id="ARBA00022729"/>
    </source>
</evidence>
<dbReference type="InterPro" id="IPR005768">
    <property type="entry name" value="Lys_Arg_Orn-bd"/>
</dbReference>
<evidence type="ECO:0000256" key="6">
    <source>
        <dbReference type="RuleBase" id="RU003744"/>
    </source>
</evidence>
<dbReference type="RefSeq" id="WP_309772317.1">
    <property type="nucleotide sequence ID" value="NZ_JAVIZC010000003.1"/>
</dbReference>
<comment type="subcellular location">
    <subcellularLocation>
        <location evidence="1">Periplasm</location>
    </subcellularLocation>
</comment>
<evidence type="ECO:0000256" key="5">
    <source>
        <dbReference type="ARBA" id="ARBA00022764"/>
    </source>
</evidence>
<dbReference type="EMBL" id="JAVIZC010000003">
    <property type="protein sequence ID" value="MDR6104090.1"/>
    <property type="molecule type" value="Genomic_DNA"/>
</dbReference>
<gene>
    <name evidence="9" type="ORF">QE369_004287</name>
</gene>
<evidence type="ECO:0000313" key="10">
    <source>
        <dbReference type="Proteomes" id="UP001255601"/>
    </source>
</evidence>
<evidence type="ECO:0000256" key="1">
    <source>
        <dbReference type="ARBA" id="ARBA00004418"/>
    </source>
</evidence>
<dbReference type="NCBIfam" id="TIGR01096">
    <property type="entry name" value="3A0103s03R"/>
    <property type="match status" value="1"/>
</dbReference>
<dbReference type="Gene3D" id="3.40.190.10">
    <property type="entry name" value="Periplasmic binding protein-like II"/>
    <property type="match status" value="2"/>
</dbReference>
<keyword evidence="5" id="KW-0574">Periplasm</keyword>
<dbReference type="Proteomes" id="UP001255601">
    <property type="component" value="Unassembled WGS sequence"/>
</dbReference>
<keyword evidence="3" id="KW-0813">Transport</keyword>
<comment type="caution">
    <text evidence="9">The sequence shown here is derived from an EMBL/GenBank/DDBJ whole genome shotgun (WGS) entry which is preliminary data.</text>
</comment>
<organism evidence="9 10">
    <name type="scientific">Agrobacterium larrymoorei</name>
    <dbReference type="NCBI Taxonomy" id="160699"/>
    <lineage>
        <taxon>Bacteria</taxon>
        <taxon>Pseudomonadati</taxon>
        <taxon>Pseudomonadota</taxon>
        <taxon>Alphaproteobacteria</taxon>
        <taxon>Hyphomicrobiales</taxon>
        <taxon>Rhizobiaceae</taxon>
        <taxon>Rhizobium/Agrobacterium group</taxon>
        <taxon>Agrobacterium</taxon>
    </lineage>
</organism>